<accession>A0A7W6FPI0</accession>
<dbReference type="AlphaFoldDB" id="A0A7W6FPI0"/>
<feature type="region of interest" description="Disordered" evidence="1">
    <location>
        <begin position="21"/>
        <end position="83"/>
    </location>
</feature>
<comment type="caution">
    <text evidence="3">The sequence shown here is derived from an EMBL/GenBank/DDBJ whole genome shotgun (WGS) entry which is preliminary data.</text>
</comment>
<dbReference type="RefSeq" id="WP_188071664.1">
    <property type="nucleotide sequence ID" value="NZ_JACIDT010000005.1"/>
</dbReference>
<dbReference type="Proteomes" id="UP000571950">
    <property type="component" value="Unassembled WGS sequence"/>
</dbReference>
<gene>
    <name evidence="3" type="ORF">GGR43_001841</name>
</gene>
<evidence type="ECO:0000256" key="2">
    <source>
        <dbReference type="SAM" id="SignalP"/>
    </source>
</evidence>
<feature type="chain" id="PRO_5030902439" description="Lipoprotein" evidence="2">
    <location>
        <begin position="18"/>
        <end position="83"/>
    </location>
</feature>
<feature type="compositionally biased region" description="Pro residues" evidence="1">
    <location>
        <begin position="64"/>
        <end position="77"/>
    </location>
</feature>
<dbReference type="PROSITE" id="PS51257">
    <property type="entry name" value="PROKAR_LIPOPROTEIN"/>
    <property type="match status" value="1"/>
</dbReference>
<protein>
    <recommendedName>
        <fullName evidence="5">Lipoprotein</fullName>
    </recommendedName>
</protein>
<keyword evidence="4" id="KW-1185">Reference proteome</keyword>
<evidence type="ECO:0000313" key="4">
    <source>
        <dbReference type="Proteomes" id="UP000571950"/>
    </source>
</evidence>
<keyword evidence="2" id="KW-0732">Signal</keyword>
<name>A0A7W6FPI0_9SPHN</name>
<organism evidence="3 4">
    <name type="scientific">Sphingobium jiangsuense</name>
    <dbReference type="NCBI Taxonomy" id="870476"/>
    <lineage>
        <taxon>Bacteria</taxon>
        <taxon>Pseudomonadati</taxon>
        <taxon>Pseudomonadota</taxon>
        <taxon>Alphaproteobacteria</taxon>
        <taxon>Sphingomonadales</taxon>
        <taxon>Sphingomonadaceae</taxon>
        <taxon>Sphingobium</taxon>
    </lineage>
</organism>
<evidence type="ECO:0000256" key="1">
    <source>
        <dbReference type="SAM" id="MobiDB-lite"/>
    </source>
</evidence>
<proteinExistence type="predicted"/>
<sequence length="83" mass="8365">MTFRSIALLGLVPLALAACSKTEEDVAAVPPPPPGSVAGSTAADRDGDGIVDGYYTSDGIYHPYAPPAPPPPPPAPSPRGERG</sequence>
<evidence type="ECO:0008006" key="5">
    <source>
        <dbReference type="Google" id="ProtNLM"/>
    </source>
</evidence>
<reference evidence="3 4" key="1">
    <citation type="submission" date="2020-08" db="EMBL/GenBank/DDBJ databases">
        <title>Genomic Encyclopedia of Type Strains, Phase IV (KMG-IV): sequencing the most valuable type-strain genomes for metagenomic binning, comparative biology and taxonomic classification.</title>
        <authorList>
            <person name="Goeker M."/>
        </authorList>
    </citation>
    <scope>NUCLEOTIDE SEQUENCE [LARGE SCALE GENOMIC DNA]</scope>
    <source>
        <strain evidence="3 4">DSM 26189</strain>
    </source>
</reference>
<dbReference type="EMBL" id="JACIDT010000005">
    <property type="protein sequence ID" value="MBB3926126.1"/>
    <property type="molecule type" value="Genomic_DNA"/>
</dbReference>
<evidence type="ECO:0000313" key="3">
    <source>
        <dbReference type="EMBL" id="MBB3926126.1"/>
    </source>
</evidence>
<feature type="signal peptide" evidence="2">
    <location>
        <begin position="1"/>
        <end position="17"/>
    </location>
</feature>